<feature type="transmembrane region" description="Helical" evidence="1">
    <location>
        <begin position="12"/>
        <end position="36"/>
    </location>
</feature>
<feature type="transmembrane region" description="Helical" evidence="1">
    <location>
        <begin position="185"/>
        <end position="209"/>
    </location>
</feature>
<feature type="transmembrane region" description="Helical" evidence="1">
    <location>
        <begin position="153"/>
        <end position="173"/>
    </location>
</feature>
<dbReference type="AlphaFoldDB" id="A0A517TSM6"/>
<feature type="transmembrane region" description="Helical" evidence="1">
    <location>
        <begin position="366"/>
        <end position="388"/>
    </location>
</feature>
<dbReference type="OrthoDB" id="261353at2"/>
<keyword evidence="1" id="KW-1133">Transmembrane helix</keyword>
<dbReference type="PANTHER" id="PTHR23526">
    <property type="entry name" value="INTEGRAL MEMBRANE TRANSPORT PROTEIN-RELATED"/>
    <property type="match status" value="1"/>
</dbReference>
<dbReference type="EMBL" id="CP036339">
    <property type="protein sequence ID" value="QDT71370.1"/>
    <property type="molecule type" value="Genomic_DNA"/>
</dbReference>
<feature type="transmembrane region" description="Helical" evidence="1">
    <location>
        <begin position="330"/>
        <end position="354"/>
    </location>
</feature>
<dbReference type="Proteomes" id="UP000317909">
    <property type="component" value="Chromosome"/>
</dbReference>
<dbReference type="SUPFAM" id="SSF103473">
    <property type="entry name" value="MFS general substrate transporter"/>
    <property type="match status" value="1"/>
</dbReference>
<proteinExistence type="predicted"/>
<dbReference type="RefSeq" id="WP_145430577.1">
    <property type="nucleotide sequence ID" value="NZ_CP036339.1"/>
</dbReference>
<dbReference type="InterPro" id="IPR036259">
    <property type="entry name" value="MFS_trans_sf"/>
</dbReference>
<keyword evidence="1" id="KW-0812">Transmembrane</keyword>
<dbReference type="Gene3D" id="1.20.1250.20">
    <property type="entry name" value="MFS general substrate transporter like domains"/>
    <property type="match status" value="2"/>
</dbReference>
<accession>A0A517TSM6</accession>
<evidence type="ECO:0000256" key="1">
    <source>
        <dbReference type="SAM" id="Phobius"/>
    </source>
</evidence>
<protein>
    <submittedName>
        <fullName evidence="2">Major Facilitator Superfamily protein</fullName>
    </submittedName>
</protein>
<keyword evidence="3" id="KW-1185">Reference proteome</keyword>
<dbReference type="PANTHER" id="PTHR23526:SF2">
    <property type="entry name" value="MAJOR FACILITATOR SUPERFAMILY (MFS) PROFILE DOMAIN-CONTAINING PROTEIN"/>
    <property type="match status" value="1"/>
</dbReference>
<feature type="transmembrane region" description="Helical" evidence="1">
    <location>
        <begin position="408"/>
        <end position="428"/>
    </location>
</feature>
<feature type="transmembrane region" description="Helical" evidence="1">
    <location>
        <begin position="304"/>
        <end position="324"/>
    </location>
</feature>
<keyword evidence="1" id="KW-0472">Membrane</keyword>
<name>A0A517TSM6_9BACT</name>
<sequence>MGRLRRSPLRCWLSLAYANGAIWGVASGLASVSLVANFARELNASGAAIAWILAAPSIVGLSRLLTPLWLHRVSSRRRFTVGMFLASAAALGVLPIVAAPGALGDSQRSVAALGVVWTLCQALEFIGVVSLWSWFGDLVPAAIRGRFVGRREAGLTAGMVTGGLAAAIATWAWQRHCQANGQPELLWKSYAACASFGAALAALATLSLARMKDAATKRQATPTARPTWRGLITPLVDPRFRRFMLFGICYSVANGLVQSPRQILLASVLKLELAEKRSLDAASRGVQIVLMPWLGNLVDRRGNVPVLVVSWAIVSLATVFFLFATPAAKWWIVGAYVCWVAYAGLNVVLPNLMLGLSPPAATSTYAAAWFAWTQLAYSLSILAGGRLFDWLSASGRLAGLEIGGTEATPFRLLFGLGGLLMVVGVGLATRVREPSQRT</sequence>
<evidence type="ECO:0000313" key="2">
    <source>
        <dbReference type="EMBL" id="QDT71370.1"/>
    </source>
</evidence>
<dbReference type="KEGG" id="llh:I41_05270"/>
<dbReference type="InterPro" id="IPR052528">
    <property type="entry name" value="Sugar_transport-like"/>
</dbReference>
<evidence type="ECO:0000313" key="3">
    <source>
        <dbReference type="Proteomes" id="UP000317909"/>
    </source>
</evidence>
<feature type="transmembrane region" description="Helical" evidence="1">
    <location>
        <begin position="82"/>
        <end position="103"/>
    </location>
</feature>
<gene>
    <name evidence="2" type="ORF">I41_05270</name>
</gene>
<reference evidence="2 3" key="1">
    <citation type="submission" date="2019-02" db="EMBL/GenBank/DDBJ databases">
        <title>Deep-cultivation of Planctomycetes and their phenomic and genomic characterization uncovers novel biology.</title>
        <authorList>
            <person name="Wiegand S."/>
            <person name="Jogler M."/>
            <person name="Boedeker C."/>
            <person name="Pinto D."/>
            <person name="Vollmers J."/>
            <person name="Rivas-Marin E."/>
            <person name="Kohn T."/>
            <person name="Peeters S.H."/>
            <person name="Heuer A."/>
            <person name="Rast P."/>
            <person name="Oberbeckmann S."/>
            <person name="Bunk B."/>
            <person name="Jeske O."/>
            <person name="Meyerdierks A."/>
            <person name="Storesund J.E."/>
            <person name="Kallscheuer N."/>
            <person name="Luecker S."/>
            <person name="Lage O.M."/>
            <person name="Pohl T."/>
            <person name="Merkel B.J."/>
            <person name="Hornburger P."/>
            <person name="Mueller R.-W."/>
            <person name="Bruemmer F."/>
            <person name="Labrenz M."/>
            <person name="Spormann A.M."/>
            <person name="Op den Camp H."/>
            <person name="Overmann J."/>
            <person name="Amann R."/>
            <person name="Jetten M.S.M."/>
            <person name="Mascher T."/>
            <person name="Medema M.H."/>
            <person name="Devos D.P."/>
            <person name="Kaster A.-K."/>
            <person name="Ovreas L."/>
            <person name="Rohde M."/>
            <person name="Galperin M.Y."/>
            <person name="Jogler C."/>
        </authorList>
    </citation>
    <scope>NUCLEOTIDE SEQUENCE [LARGE SCALE GENOMIC DNA]</scope>
    <source>
        <strain evidence="2 3">I41</strain>
    </source>
</reference>
<organism evidence="2 3">
    <name type="scientific">Lacipirellula limnantheis</name>
    <dbReference type="NCBI Taxonomy" id="2528024"/>
    <lineage>
        <taxon>Bacteria</taxon>
        <taxon>Pseudomonadati</taxon>
        <taxon>Planctomycetota</taxon>
        <taxon>Planctomycetia</taxon>
        <taxon>Pirellulales</taxon>
        <taxon>Lacipirellulaceae</taxon>
        <taxon>Lacipirellula</taxon>
    </lineage>
</organism>
<feature type="transmembrane region" description="Helical" evidence="1">
    <location>
        <begin position="48"/>
        <end position="70"/>
    </location>
</feature>
<feature type="transmembrane region" description="Helical" evidence="1">
    <location>
        <begin position="109"/>
        <end position="132"/>
    </location>
</feature>